<evidence type="ECO:0000256" key="10">
    <source>
        <dbReference type="ARBA" id="ARBA00030775"/>
    </source>
</evidence>
<dbReference type="InterPro" id="IPR012902">
    <property type="entry name" value="N_methyl_site"/>
</dbReference>
<evidence type="ECO:0000256" key="7">
    <source>
        <dbReference type="ARBA" id="ARBA00022989"/>
    </source>
</evidence>
<evidence type="ECO:0000256" key="4">
    <source>
        <dbReference type="ARBA" id="ARBA00022481"/>
    </source>
</evidence>
<dbReference type="InterPro" id="IPR022346">
    <property type="entry name" value="T2SS_GspH"/>
</dbReference>
<reference evidence="13" key="1">
    <citation type="journal article" date="2019" name="Int. J. Syst. Evol. Microbiol.">
        <title>The Global Catalogue of Microorganisms (GCM) 10K type strain sequencing project: providing services to taxonomists for standard genome sequencing and annotation.</title>
        <authorList>
            <consortium name="The Broad Institute Genomics Platform"/>
            <consortium name="The Broad Institute Genome Sequencing Center for Infectious Disease"/>
            <person name="Wu L."/>
            <person name="Ma J."/>
        </authorList>
    </citation>
    <scope>NUCLEOTIDE SEQUENCE [LARGE SCALE GENOMIC DNA]</scope>
    <source>
        <strain evidence="13">KCTC 52237</strain>
    </source>
</reference>
<proteinExistence type="inferred from homology"/>
<keyword evidence="8" id="KW-0472">Membrane</keyword>
<dbReference type="Proteomes" id="UP001595555">
    <property type="component" value="Unassembled WGS sequence"/>
</dbReference>
<evidence type="ECO:0000256" key="9">
    <source>
        <dbReference type="ARBA" id="ARBA00025772"/>
    </source>
</evidence>
<comment type="caution">
    <text evidence="12">The sequence shown here is derived from an EMBL/GenBank/DDBJ whole genome shotgun (WGS) entry which is preliminary data.</text>
</comment>
<comment type="similarity">
    <text evidence="9">Belongs to the GSP H family.</text>
</comment>
<evidence type="ECO:0000256" key="2">
    <source>
        <dbReference type="ARBA" id="ARBA00021549"/>
    </source>
</evidence>
<keyword evidence="7" id="KW-1133">Transmembrane helix</keyword>
<organism evidence="12 13">
    <name type="scientific">Cellvibrio fontiphilus</name>
    <dbReference type="NCBI Taxonomy" id="1815559"/>
    <lineage>
        <taxon>Bacteria</taxon>
        <taxon>Pseudomonadati</taxon>
        <taxon>Pseudomonadota</taxon>
        <taxon>Gammaproteobacteria</taxon>
        <taxon>Cellvibrionales</taxon>
        <taxon>Cellvibrionaceae</taxon>
        <taxon>Cellvibrio</taxon>
    </lineage>
</organism>
<name>A0ABV7FCP1_9GAMM</name>
<gene>
    <name evidence="12" type="ORF">ACFODX_02040</name>
</gene>
<evidence type="ECO:0000256" key="6">
    <source>
        <dbReference type="ARBA" id="ARBA00022692"/>
    </source>
</evidence>
<keyword evidence="3" id="KW-1003">Cell membrane</keyword>
<keyword evidence="13" id="KW-1185">Reference proteome</keyword>
<evidence type="ECO:0000256" key="1">
    <source>
        <dbReference type="ARBA" id="ARBA00004377"/>
    </source>
</evidence>
<accession>A0ABV7FCP1</accession>
<sequence>MRKLAGFTLIELMVTLAVAAIALGIAIPSFNQTMRNNSSATLGNEMAGALNYARSEAIKRGKRVSICASSDGASCLAANNWKEGWLVFVDDAAADNTAAPTIDTVLRYWSDINPQAVISVRTLAPTPADVSFIRFNSSGALARLDNFGRQASARVTGCKGDAAVRINVGLAGMLSTTKQACP</sequence>
<comment type="subcellular location">
    <subcellularLocation>
        <location evidence="1">Cell inner membrane</location>
        <topology evidence="1">Single-pass membrane protein</topology>
    </subcellularLocation>
</comment>
<dbReference type="SUPFAM" id="SSF54523">
    <property type="entry name" value="Pili subunits"/>
    <property type="match status" value="1"/>
</dbReference>
<evidence type="ECO:0000313" key="13">
    <source>
        <dbReference type="Proteomes" id="UP001595555"/>
    </source>
</evidence>
<dbReference type="NCBIfam" id="TIGR02532">
    <property type="entry name" value="IV_pilin_GFxxxE"/>
    <property type="match status" value="1"/>
</dbReference>
<dbReference type="Pfam" id="PF12019">
    <property type="entry name" value="GspH"/>
    <property type="match status" value="1"/>
</dbReference>
<evidence type="ECO:0000256" key="3">
    <source>
        <dbReference type="ARBA" id="ARBA00022475"/>
    </source>
</evidence>
<protein>
    <recommendedName>
        <fullName evidence="2">Type II secretion system protein H</fullName>
    </recommendedName>
    <alternativeName>
        <fullName evidence="10">General secretion pathway protein H</fullName>
    </alternativeName>
</protein>
<evidence type="ECO:0000313" key="12">
    <source>
        <dbReference type="EMBL" id="MFC3114318.1"/>
    </source>
</evidence>
<keyword evidence="4" id="KW-0488">Methylation</keyword>
<dbReference type="RefSeq" id="WP_324256835.1">
    <property type="nucleotide sequence ID" value="NZ_JAYKTU010000001.1"/>
</dbReference>
<dbReference type="EMBL" id="JBHRTF010000002">
    <property type="protein sequence ID" value="MFC3114318.1"/>
    <property type="molecule type" value="Genomic_DNA"/>
</dbReference>
<keyword evidence="6" id="KW-0812">Transmembrane</keyword>
<dbReference type="Pfam" id="PF07963">
    <property type="entry name" value="N_methyl"/>
    <property type="match status" value="1"/>
</dbReference>
<evidence type="ECO:0000259" key="11">
    <source>
        <dbReference type="Pfam" id="PF12019"/>
    </source>
</evidence>
<dbReference type="Gene3D" id="3.55.40.10">
    <property type="entry name" value="minor pseudopilin epsh domain"/>
    <property type="match status" value="1"/>
</dbReference>
<evidence type="ECO:0000256" key="8">
    <source>
        <dbReference type="ARBA" id="ARBA00023136"/>
    </source>
</evidence>
<dbReference type="PROSITE" id="PS00409">
    <property type="entry name" value="PROKAR_NTER_METHYL"/>
    <property type="match status" value="1"/>
</dbReference>
<evidence type="ECO:0000256" key="5">
    <source>
        <dbReference type="ARBA" id="ARBA00022519"/>
    </source>
</evidence>
<dbReference type="InterPro" id="IPR045584">
    <property type="entry name" value="Pilin-like"/>
</dbReference>
<feature type="domain" description="General secretion pathway GspH" evidence="11">
    <location>
        <begin position="44"/>
        <end position="172"/>
    </location>
</feature>
<keyword evidence="5" id="KW-0997">Cell inner membrane</keyword>